<dbReference type="InterPro" id="IPR000053">
    <property type="entry name" value="Thymidine/pyrmidine_PPase"/>
</dbReference>
<dbReference type="InterPro" id="IPR018090">
    <property type="entry name" value="Pyrmidine_PPas_bac/euk"/>
</dbReference>
<dbReference type="EMBL" id="MIJE01000001">
    <property type="protein sequence ID" value="OEF98476.1"/>
    <property type="molecule type" value="Genomic_DNA"/>
</dbReference>
<dbReference type="InterPro" id="IPR017872">
    <property type="entry name" value="Pyrmidine_PPase_CS"/>
</dbReference>
<keyword evidence="13" id="KW-1185">Reference proteome</keyword>
<dbReference type="InterPro" id="IPR017459">
    <property type="entry name" value="Glycosyl_Trfase_fam3_N_dom"/>
</dbReference>
<evidence type="ECO:0000256" key="5">
    <source>
        <dbReference type="ARBA" id="ARBA00011889"/>
    </source>
</evidence>
<accession>A0A1E5G5M8</accession>
<comment type="similarity">
    <text evidence="3">Belongs to the thymidine/pyrimidine-nucleoside phosphorylase family.</text>
</comment>
<dbReference type="Gene3D" id="1.20.970.10">
    <property type="entry name" value="Transferase, Pyrimidine Nucleoside Phosphorylase, Chain C"/>
    <property type="match status" value="1"/>
</dbReference>
<evidence type="ECO:0000256" key="4">
    <source>
        <dbReference type="ARBA" id="ARBA00011738"/>
    </source>
</evidence>
<comment type="catalytic activity">
    <reaction evidence="10">
        <text>thymidine + phosphate = 2-deoxy-alpha-D-ribose 1-phosphate + thymine</text>
        <dbReference type="Rhea" id="RHEA:16037"/>
        <dbReference type="ChEBI" id="CHEBI:17748"/>
        <dbReference type="ChEBI" id="CHEBI:17821"/>
        <dbReference type="ChEBI" id="CHEBI:43474"/>
        <dbReference type="ChEBI" id="CHEBI:57259"/>
        <dbReference type="EC" id="2.4.2.2"/>
    </reaction>
</comment>
<dbReference type="InterPro" id="IPR036320">
    <property type="entry name" value="Glycosyl_Trfase_fam3_N_dom_sf"/>
</dbReference>
<dbReference type="SUPFAM" id="SSF52418">
    <property type="entry name" value="Nucleoside phosphorylase/phosphoribosyltransferase catalytic domain"/>
    <property type="match status" value="1"/>
</dbReference>
<dbReference type="FunFam" id="3.40.1030.10:FF:000003">
    <property type="entry name" value="Pyrimidine-nucleoside phosphorylase"/>
    <property type="match status" value="1"/>
</dbReference>
<dbReference type="GO" id="GO:0006213">
    <property type="term" value="P:pyrimidine nucleoside metabolic process"/>
    <property type="evidence" value="ECO:0007669"/>
    <property type="project" value="InterPro"/>
</dbReference>
<comment type="caution">
    <text evidence="12">The sequence shown here is derived from an EMBL/GenBank/DDBJ whole genome shotgun (WGS) entry which is preliminary data.</text>
</comment>
<dbReference type="NCBIfam" id="TIGR02644">
    <property type="entry name" value="Y_phosphoryl"/>
    <property type="match status" value="1"/>
</dbReference>
<evidence type="ECO:0000256" key="3">
    <source>
        <dbReference type="ARBA" id="ARBA00006915"/>
    </source>
</evidence>
<dbReference type="PROSITE" id="PS00647">
    <property type="entry name" value="THYMID_PHOSPHORYLASE"/>
    <property type="match status" value="1"/>
</dbReference>
<dbReference type="PANTHER" id="PTHR10515">
    <property type="entry name" value="THYMIDINE PHOSPHORYLASE"/>
    <property type="match status" value="1"/>
</dbReference>
<dbReference type="GO" id="GO:0004645">
    <property type="term" value="F:1,4-alpha-oligoglucan phosphorylase activity"/>
    <property type="evidence" value="ECO:0007669"/>
    <property type="project" value="InterPro"/>
</dbReference>
<comment type="subunit">
    <text evidence="4">Homodimer.</text>
</comment>
<protein>
    <recommendedName>
        <fullName evidence="6">Pyrimidine-nucleoside phosphorylase</fullName>
        <ecNumber evidence="5">2.4.2.2</ecNumber>
    </recommendedName>
</protein>
<evidence type="ECO:0000256" key="8">
    <source>
        <dbReference type="ARBA" id="ARBA00022679"/>
    </source>
</evidence>
<dbReference type="GO" id="GO:0005829">
    <property type="term" value="C:cytosol"/>
    <property type="evidence" value="ECO:0007669"/>
    <property type="project" value="TreeGrafter"/>
</dbReference>
<dbReference type="InterPro" id="IPR013102">
    <property type="entry name" value="PYNP_C"/>
</dbReference>
<gene>
    <name evidence="12" type="primary">deoA</name>
    <name evidence="12" type="ORF">BHF68_02025</name>
</gene>
<dbReference type="AlphaFoldDB" id="A0A1E5G5M8"/>
<dbReference type="Pfam" id="PF07831">
    <property type="entry name" value="PYNP_C"/>
    <property type="match status" value="1"/>
</dbReference>
<evidence type="ECO:0000256" key="10">
    <source>
        <dbReference type="ARBA" id="ARBA00048525"/>
    </source>
</evidence>
<comment type="function">
    <text evidence="2">Catalyzes phosphorolysis of the pyrimidine nucleosides uridine, thymidine and 2'-deoxyuridine with the formation of the corresponding pyrimidine base and ribose-1-phosphate.</text>
</comment>
<dbReference type="NCBIfam" id="NF004490">
    <property type="entry name" value="PRK05820.1"/>
    <property type="match status" value="1"/>
</dbReference>
<evidence type="ECO:0000313" key="12">
    <source>
        <dbReference type="EMBL" id="OEF98476.1"/>
    </source>
</evidence>
<evidence type="ECO:0000259" key="11">
    <source>
        <dbReference type="SMART" id="SM00941"/>
    </source>
</evidence>
<keyword evidence="8" id="KW-0808">Transferase</keyword>
<name>A0A1E5G5M8_9FIRM</name>
<dbReference type="PANTHER" id="PTHR10515:SF0">
    <property type="entry name" value="THYMIDINE PHOSPHORYLASE"/>
    <property type="match status" value="1"/>
</dbReference>
<evidence type="ECO:0000256" key="1">
    <source>
        <dbReference type="ARBA" id="ARBA00001066"/>
    </source>
</evidence>
<sequence length="437" mass="46996">MDMYDVITRKKLGEELSKDEIDFFIKEYVKGDIPDYQMSALLMAIFFKGMSYRETADLTAAMAASGEQIDLTAIKGIKVDKHSTGGVGDKTTLVVAPIVAACGLPVAKMSGRGLGHTGGTIDKLEAIKGYNSELTTEQFVKQVNDYKLAIVGQTGNLAPADKKLYALRDVTSTVDSIPLIASSIMSKKIAAGADAIVLDVKVGNGAFMKSLAEAEELANCMVSIGEALNRRTIAVISDMEQPLGSAIGNANEVLEAIRVLQGNGPEDLLELSKVLAAQMLIVGEKTSSTVDAYKLIDNAINTGEALDTFYKFLEMQGANINDIDNLEQVISNNTERFKICALATGYISELAAEQIGRATMLLGAGRAVKDANINPFVGVIFHKKAGDYVKTGDTICEVRYSEEIQLQSVVSVINNAIKITKNVVQSQKLIHKIITKK</sequence>
<dbReference type="Gene3D" id="3.40.1030.10">
    <property type="entry name" value="Nucleoside phosphorylase/phosphoribosyltransferase catalytic domain"/>
    <property type="match status" value="1"/>
</dbReference>
<dbReference type="STRING" id="766136.BHF68_02025"/>
<dbReference type="Pfam" id="PF00591">
    <property type="entry name" value="Glycos_transf_3"/>
    <property type="match status" value="1"/>
</dbReference>
<evidence type="ECO:0000256" key="6">
    <source>
        <dbReference type="ARBA" id="ARBA00014680"/>
    </source>
</evidence>
<dbReference type="RefSeq" id="WP_069641968.1">
    <property type="nucleotide sequence ID" value="NZ_MIJE01000001.1"/>
</dbReference>
<feature type="domain" description="Pyrimidine nucleoside phosphorylase C-terminal" evidence="11">
    <location>
        <begin position="346"/>
        <end position="420"/>
    </location>
</feature>
<dbReference type="NCBIfam" id="NF004747">
    <property type="entry name" value="PRK06078.1"/>
    <property type="match status" value="1"/>
</dbReference>
<dbReference type="InterPro" id="IPR035902">
    <property type="entry name" value="Nuc_phospho_transferase"/>
</dbReference>
<comment type="catalytic activity">
    <reaction evidence="1">
        <text>2'-deoxyuridine + phosphate = 2-deoxy-alpha-D-ribose 1-phosphate + uracil</text>
        <dbReference type="Rhea" id="RHEA:22824"/>
        <dbReference type="ChEBI" id="CHEBI:16450"/>
        <dbReference type="ChEBI" id="CHEBI:17568"/>
        <dbReference type="ChEBI" id="CHEBI:43474"/>
        <dbReference type="ChEBI" id="CHEBI:57259"/>
        <dbReference type="EC" id="2.4.2.2"/>
    </reaction>
</comment>
<evidence type="ECO:0000313" key="13">
    <source>
        <dbReference type="Proteomes" id="UP000094296"/>
    </source>
</evidence>
<dbReference type="OrthoDB" id="9763887at2"/>
<evidence type="ECO:0000256" key="9">
    <source>
        <dbReference type="ARBA" id="ARBA00048453"/>
    </source>
</evidence>
<evidence type="ECO:0000256" key="2">
    <source>
        <dbReference type="ARBA" id="ARBA00003877"/>
    </source>
</evidence>
<dbReference type="InterPro" id="IPR000312">
    <property type="entry name" value="Glycosyl_Trfase_fam3"/>
</dbReference>
<dbReference type="Proteomes" id="UP000094296">
    <property type="component" value="Unassembled WGS sequence"/>
</dbReference>
<dbReference type="Pfam" id="PF02885">
    <property type="entry name" value="Glycos_trans_3N"/>
    <property type="match status" value="1"/>
</dbReference>
<reference evidence="12 13" key="1">
    <citation type="submission" date="2016-09" db="EMBL/GenBank/DDBJ databases">
        <title>Draft genome sequence for the type strain of Desulfuribacillus alkaliarsenatis AHT28, an obligately anaerobic, sulfidogenic bacterium isolated from Russian soda lake sediments.</title>
        <authorList>
            <person name="Abin C.A."/>
            <person name="Hollibaugh J.T."/>
        </authorList>
    </citation>
    <scope>NUCLEOTIDE SEQUENCE [LARGE SCALE GENOMIC DNA]</scope>
    <source>
        <strain evidence="12 13">AHT28</strain>
    </source>
</reference>
<proteinExistence type="inferred from homology"/>
<dbReference type="InterPro" id="IPR036566">
    <property type="entry name" value="PYNP-like_C_sf"/>
</dbReference>
<evidence type="ECO:0000256" key="7">
    <source>
        <dbReference type="ARBA" id="ARBA00022676"/>
    </source>
</evidence>
<dbReference type="SMART" id="SM00941">
    <property type="entry name" value="PYNP_C"/>
    <property type="match status" value="1"/>
</dbReference>
<dbReference type="GO" id="GO:0009032">
    <property type="term" value="F:thymidine phosphorylase activity"/>
    <property type="evidence" value="ECO:0007669"/>
    <property type="project" value="TreeGrafter"/>
</dbReference>
<organism evidence="12 13">
    <name type="scientific">Desulfuribacillus alkaliarsenatis</name>
    <dbReference type="NCBI Taxonomy" id="766136"/>
    <lineage>
        <taxon>Bacteria</taxon>
        <taxon>Bacillati</taxon>
        <taxon>Bacillota</taxon>
        <taxon>Desulfuribacillia</taxon>
        <taxon>Desulfuribacillales</taxon>
        <taxon>Desulfuribacillaceae</taxon>
        <taxon>Desulfuribacillus</taxon>
    </lineage>
</organism>
<dbReference type="Gene3D" id="3.90.1170.30">
    <property type="entry name" value="Pyrimidine nucleoside phosphorylase-like, C-terminal domain"/>
    <property type="match status" value="1"/>
</dbReference>
<comment type="catalytic activity">
    <reaction evidence="9">
        <text>uridine + phosphate = alpha-D-ribose 1-phosphate + uracil</text>
        <dbReference type="Rhea" id="RHEA:24388"/>
        <dbReference type="ChEBI" id="CHEBI:16704"/>
        <dbReference type="ChEBI" id="CHEBI:17568"/>
        <dbReference type="ChEBI" id="CHEBI:43474"/>
        <dbReference type="ChEBI" id="CHEBI:57720"/>
        <dbReference type="EC" id="2.4.2.2"/>
    </reaction>
</comment>
<dbReference type="SUPFAM" id="SSF54680">
    <property type="entry name" value="Pyrimidine nucleoside phosphorylase C-terminal domain"/>
    <property type="match status" value="1"/>
</dbReference>
<dbReference type="PIRSF" id="PIRSF000478">
    <property type="entry name" value="TP_PyNP"/>
    <property type="match status" value="1"/>
</dbReference>
<keyword evidence="7" id="KW-0328">Glycosyltransferase</keyword>
<dbReference type="EC" id="2.4.2.2" evidence="5"/>
<dbReference type="SUPFAM" id="SSF47648">
    <property type="entry name" value="Nucleoside phosphorylase/phosphoribosyltransferase N-terminal domain"/>
    <property type="match status" value="1"/>
</dbReference>
<dbReference type="GO" id="GO:0006206">
    <property type="term" value="P:pyrimidine nucleobase metabolic process"/>
    <property type="evidence" value="ECO:0007669"/>
    <property type="project" value="InterPro"/>
</dbReference>